<proteinExistence type="predicted"/>
<dbReference type="AlphaFoldDB" id="A0A8D8M9A5"/>
<reference evidence="1" key="1">
    <citation type="submission" date="2021-05" db="EMBL/GenBank/DDBJ databases">
        <authorList>
            <person name="Alioto T."/>
            <person name="Alioto T."/>
            <person name="Gomez Garrido J."/>
        </authorList>
    </citation>
    <scope>NUCLEOTIDE SEQUENCE</scope>
</reference>
<sequence>MYIDQTISEVDQLVCRIEHKGTVYGGPLWFRNEMSFCIFWKGMISRLRRSPITLDPQESKYRPVGIDDAQARPCFHYGTNIRRSSSVKFIHWRGRGGHCPLESKNSDTLLTFSFTKMYKLNLFTYTYIAFLDEQNKMSAEHYIIINTTVIGVLNTY</sequence>
<accession>A0A8D8M9A5</accession>
<name>A0A8D8M9A5_9HEMI</name>
<organism evidence="1">
    <name type="scientific">Cacopsylla melanoneura</name>
    <dbReference type="NCBI Taxonomy" id="428564"/>
    <lineage>
        <taxon>Eukaryota</taxon>
        <taxon>Metazoa</taxon>
        <taxon>Ecdysozoa</taxon>
        <taxon>Arthropoda</taxon>
        <taxon>Hexapoda</taxon>
        <taxon>Insecta</taxon>
        <taxon>Pterygota</taxon>
        <taxon>Neoptera</taxon>
        <taxon>Paraneoptera</taxon>
        <taxon>Hemiptera</taxon>
        <taxon>Sternorrhyncha</taxon>
        <taxon>Psylloidea</taxon>
        <taxon>Psyllidae</taxon>
        <taxon>Psyllinae</taxon>
        <taxon>Cacopsylla</taxon>
    </lineage>
</organism>
<evidence type="ECO:0000313" key="1">
    <source>
        <dbReference type="EMBL" id="CAG6618946.1"/>
    </source>
</evidence>
<dbReference type="EMBL" id="HBUF01044550">
    <property type="protein sequence ID" value="CAG6618946.1"/>
    <property type="molecule type" value="Transcribed_RNA"/>
</dbReference>
<protein>
    <submittedName>
        <fullName evidence="1">Uncharacterized protein</fullName>
    </submittedName>
</protein>